<feature type="region of interest" description="Disordered" evidence="6">
    <location>
        <begin position="230"/>
        <end position="284"/>
    </location>
</feature>
<dbReference type="SUPFAM" id="SSF46785">
    <property type="entry name" value="Winged helix' DNA-binding domain"/>
    <property type="match status" value="2"/>
</dbReference>
<dbReference type="Gene3D" id="1.10.10.10">
    <property type="entry name" value="Winged helix-like DNA-binding domain superfamily/Winged helix DNA-binding domain"/>
    <property type="match status" value="2"/>
</dbReference>
<feature type="compositionally biased region" description="Low complexity" evidence="6">
    <location>
        <begin position="391"/>
        <end position="405"/>
    </location>
</feature>
<organism evidence="8 9">
    <name type="scientific">Cavenderia fasciculata</name>
    <name type="common">Slime mold</name>
    <name type="synonym">Dictyostelium fasciculatum</name>
    <dbReference type="NCBI Taxonomy" id="261658"/>
    <lineage>
        <taxon>Eukaryota</taxon>
        <taxon>Amoebozoa</taxon>
        <taxon>Evosea</taxon>
        <taxon>Eumycetozoa</taxon>
        <taxon>Dictyostelia</taxon>
        <taxon>Acytosteliales</taxon>
        <taxon>Cavenderiaceae</taxon>
        <taxon>Cavenderia</taxon>
    </lineage>
</organism>
<evidence type="ECO:0000313" key="9">
    <source>
        <dbReference type="Proteomes" id="UP000007797"/>
    </source>
</evidence>
<sequence length="634" mass="70563">MYSHRFSIVLSKDCNRLDHDSMTTLPSGLSVFSPRDVSFDTTNPMLDLDDPFSLISPRIRMPGYYHNVDDIDHHHKTSSSSPSSSSYYGSLGSSSESINDSSSSSPSSSSSSSPTSLSTSLDLCLYQQCKLEEQEEGHEQDQVHSLSLVSTPLYLLPLSCSNNNIFMDDVILTTDAPTCSAIQSYTGISQNSISPFSSSSSSLFTPSSPPPPLPLSRAIRPLTLKIRGSIYKKVADPPTPSNDDYSSESTEDEDEDESMSDVNDDEDDHQQHYQPSSSTIVMPTTTTTTSTAIVPMVEKKKIVFTCYKKKVEVVQVEKEEEEDNSDSSTDSEEMDIQDDSDQDYSPPESEDDDESSEDESKKKSRSKRRTVPKTPSSNMLISNFRQRRMASPILQTTSSPTTTSIQKKKNNTRKRTASSTVTTPTTMTTRKRNEIVAATSTALTTTTTNSARNYRINADKIRRVDKSLKVLCDGLFAYLGRQPINQVIDLAGASEELNVTPRRFYEILNIFECLELVSKSDRNYVWLGIQNLHTRVSSIIHRKTNKKTALVDLQDDGQKSLIKLTLNFLSLFSSKPNITPPEAIQALGIEQQKAKSRRVYDIANILQSLGVITKQRMSTSDKTILFKLSLSYIK</sequence>
<feature type="compositionally biased region" description="Basic residues" evidence="6">
    <location>
        <begin position="406"/>
        <end position="416"/>
    </location>
</feature>
<dbReference type="Proteomes" id="UP000007797">
    <property type="component" value="Unassembled WGS sequence"/>
</dbReference>
<proteinExistence type="inferred from homology"/>
<evidence type="ECO:0000256" key="5">
    <source>
        <dbReference type="RuleBase" id="RU003796"/>
    </source>
</evidence>
<dbReference type="InterPro" id="IPR015633">
    <property type="entry name" value="E2F"/>
</dbReference>
<feature type="compositionally biased region" description="Acidic residues" evidence="6">
    <location>
        <begin position="318"/>
        <end position="357"/>
    </location>
</feature>
<dbReference type="GeneID" id="14869807"/>
<feature type="compositionally biased region" description="Basic residues" evidence="6">
    <location>
        <begin position="362"/>
        <end position="371"/>
    </location>
</feature>
<comment type="similarity">
    <text evidence="1 5">Belongs to the E2F/DP family.</text>
</comment>
<evidence type="ECO:0000256" key="2">
    <source>
        <dbReference type="ARBA" id="ARBA00023015"/>
    </source>
</evidence>
<feature type="compositionally biased region" description="Low complexity" evidence="6">
    <location>
        <begin position="275"/>
        <end position="284"/>
    </location>
</feature>
<evidence type="ECO:0000256" key="4">
    <source>
        <dbReference type="ARBA" id="ARBA00023163"/>
    </source>
</evidence>
<feature type="domain" description="E2F/DP family winged-helix DNA-binding" evidence="7">
    <location>
        <begin position="463"/>
        <end position="528"/>
    </location>
</feature>
<dbReference type="Pfam" id="PF02319">
    <property type="entry name" value="WHD_E2F_TDP"/>
    <property type="match status" value="2"/>
</dbReference>
<feature type="domain" description="E2F/DP family winged-helix DNA-binding" evidence="7">
    <location>
        <begin position="556"/>
        <end position="628"/>
    </location>
</feature>
<evidence type="ECO:0000313" key="8">
    <source>
        <dbReference type="EMBL" id="EGG16999.1"/>
    </source>
</evidence>
<feature type="compositionally biased region" description="Acidic residues" evidence="6">
    <location>
        <begin position="245"/>
        <end position="268"/>
    </location>
</feature>
<dbReference type="PANTHER" id="PTHR12081">
    <property type="entry name" value="TRANSCRIPTION FACTOR E2F"/>
    <property type="match status" value="1"/>
</dbReference>
<dbReference type="AlphaFoldDB" id="F4Q4D7"/>
<feature type="region of interest" description="Disordered" evidence="6">
    <location>
        <begin position="72"/>
        <end position="116"/>
    </location>
</feature>
<reference evidence="9" key="1">
    <citation type="journal article" date="2011" name="Genome Res.">
        <title>Phylogeny-wide analysis of social amoeba genomes highlights ancient origins for complex intercellular communication.</title>
        <authorList>
            <person name="Heidel A.J."/>
            <person name="Lawal H.M."/>
            <person name="Felder M."/>
            <person name="Schilde C."/>
            <person name="Helps N.R."/>
            <person name="Tunggal B."/>
            <person name="Rivero F."/>
            <person name="John U."/>
            <person name="Schleicher M."/>
            <person name="Eichinger L."/>
            <person name="Platzer M."/>
            <person name="Noegel A.A."/>
            <person name="Schaap P."/>
            <person name="Gloeckner G."/>
        </authorList>
    </citation>
    <scope>NUCLEOTIDE SEQUENCE [LARGE SCALE GENOMIC DNA]</scope>
    <source>
        <strain evidence="9">SH3</strain>
    </source>
</reference>
<dbReference type="EMBL" id="GL883021">
    <property type="protein sequence ID" value="EGG16999.1"/>
    <property type="molecule type" value="Genomic_DNA"/>
</dbReference>
<dbReference type="OrthoDB" id="1743261at2759"/>
<accession>F4Q4D7</accession>
<feature type="region of interest" description="Disordered" evidence="6">
    <location>
        <begin position="316"/>
        <end position="425"/>
    </location>
</feature>
<feature type="compositionally biased region" description="Low complexity" evidence="6">
    <location>
        <begin position="196"/>
        <end position="206"/>
    </location>
</feature>
<dbReference type="InterPro" id="IPR036390">
    <property type="entry name" value="WH_DNA-bd_sf"/>
</dbReference>
<gene>
    <name evidence="8" type="ORF">DFA_07980</name>
</gene>
<dbReference type="STRING" id="1054147.F4Q4D7"/>
<dbReference type="PANTHER" id="PTHR12081:SF7">
    <property type="entry name" value="TRANSCRIPTION FACTOR EFL-3"/>
    <property type="match status" value="1"/>
</dbReference>
<feature type="region of interest" description="Disordered" evidence="6">
    <location>
        <begin position="196"/>
        <end position="216"/>
    </location>
</feature>
<dbReference type="InterPro" id="IPR036388">
    <property type="entry name" value="WH-like_DNA-bd_sf"/>
</dbReference>
<keyword evidence="9" id="KW-1185">Reference proteome</keyword>
<keyword evidence="3 5" id="KW-0238">DNA-binding</keyword>
<evidence type="ECO:0000256" key="6">
    <source>
        <dbReference type="SAM" id="MobiDB-lite"/>
    </source>
</evidence>
<evidence type="ECO:0000256" key="3">
    <source>
        <dbReference type="ARBA" id="ARBA00023125"/>
    </source>
</evidence>
<keyword evidence="2 5" id="KW-0805">Transcription regulation</keyword>
<dbReference type="GO" id="GO:0000981">
    <property type="term" value="F:DNA-binding transcription factor activity, RNA polymerase II-specific"/>
    <property type="evidence" value="ECO:0007669"/>
    <property type="project" value="TreeGrafter"/>
</dbReference>
<dbReference type="RefSeq" id="XP_004355483.1">
    <property type="nucleotide sequence ID" value="XM_004355430.1"/>
</dbReference>
<name>F4Q4D7_CACFS</name>
<feature type="compositionally biased region" description="Polar residues" evidence="6">
    <location>
        <begin position="373"/>
        <end position="384"/>
    </location>
</feature>
<keyword evidence="4 5" id="KW-0804">Transcription</keyword>
<keyword evidence="5" id="KW-0539">Nucleus</keyword>
<evidence type="ECO:0000256" key="1">
    <source>
        <dbReference type="ARBA" id="ARBA00010940"/>
    </source>
</evidence>
<dbReference type="KEGG" id="dfa:DFA_07980"/>
<dbReference type="SMART" id="SM01372">
    <property type="entry name" value="E2F_TDP"/>
    <property type="match status" value="2"/>
</dbReference>
<comment type="subcellular location">
    <subcellularLocation>
        <location evidence="5">Nucleus</location>
    </subcellularLocation>
</comment>
<dbReference type="GO" id="GO:0000978">
    <property type="term" value="F:RNA polymerase II cis-regulatory region sequence-specific DNA binding"/>
    <property type="evidence" value="ECO:0007669"/>
    <property type="project" value="InterPro"/>
</dbReference>
<protein>
    <recommendedName>
        <fullName evidence="7">E2F/DP family winged-helix DNA-binding domain-containing protein</fullName>
    </recommendedName>
</protein>
<dbReference type="InterPro" id="IPR003316">
    <property type="entry name" value="E2F_WHTH_DNA-bd_dom"/>
</dbReference>
<feature type="compositionally biased region" description="Low complexity" evidence="6">
    <location>
        <begin position="78"/>
        <end position="116"/>
    </location>
</feature>
<evidence type="ECO:0000259" key="7">
    <source>
        <dbReference type="SMART" id="SM01372"/>
    </source>
</evidence>
<dbReference type="GO" id="GO:0090575">
    <property type="term" value="C:RNA polymerase II transcription regulator complex"/>
    <property type="evidence" value="ECO:0007669"/>
    <property type="project" value="TreeGrafter"/>
</dbReference>